<dbReference type="EMBL" id="CP032125">
    <property type="protein sequence ID" value="AXX98857.1"/>
    <property type="molecule type" value="Genomic_DNA"/>
</dbReference>
<reference evidence="3 4" key="1">
    <citation type="submission" date="2018-09" db="EMBL/GenBank/DDBJ databases">
        <title>Profundibacter amoris BAR1 gen. nov., sp. nov., a new member of the Roseobacter clade isolated at Lokis Castle Vent Field on the Arctic Mid-Oceanic Ridge.</title>
        <authorList>
            <person name="Le Moine Bauer S."/>
            <person name="Sjoeberg A.G."/>
            <person name="L'Haridon S."/>
            <person name="Stokke R."/>
            <person name="Roalkvam I."/>
            <person name="Steen I.H."/>
            <person name="Dahle H."/>
        </authorList>
    </citation>
    <scope>NUCLEOTIDE SEQUENCE [LARGE SCALE GENOMIC DNA]</scope>
    <source>
        <strain evidence="3 4">BAR1</strain>
    </source>
</reference>
<protein>
    <submittedName>
        <fullName evidence="3">Cell wall hydrolase</fullName>
    </submittedName>
</protein>
<feature type="signal peptide" evidence="1">
    <location>
        <begin position="1"/>
        <end position="28"/>
    </location>
</feature>
<accession>A0A347UJ29</accession>
<evidence type="ECO:0000256" key="1">
    <source>
        <dbReference type="SAM" id="SignalP"/>
    </source>
</evidence>
<dbReference type="GO" id="GO:0016787">
    <property type="term" value="F:hydrolase activity"/>
    <property type="evidence" value="ECO:0007669"/>
    <property type="project" value="UniProtKB-KW"/>
</dbReference>
<dbReference type="OrthoDB" id="9785345at2"/>
<sequence length="236" mass="26267">MRSYSKFFRTAVWLFAFALVNAAGSAYADMRLSTSTDPGTEQKPDLNNQLTSLLGQEHQALRQINIDRMRVITAAPKTSLRPVKRGETPDIPKISYTREWLNSQPVASGGAEWECLTQALYFEARGESVSGQFAVAEVILNRVDSSRFPNTVCAVVNQGTGKRNQCQFSYTCDGKAEVVNEPAAYTNVGKIARALLDGAPRNLTVGATYYHNQSVRPRWARVFTRTASIDGHFFYR</sequence>
<keyword evidence="1" id="KW-0732">Signal</keyword>
<dbReference type="RefSeq" id="WP_118943511.1">
    <property type="nucleotide sequence ID" value="NZ_CP032125.1"/>
</dbReference>
<evidence type="ECO:0000313" key="4">
    <source>
        <dbReference type="Proteomes" id="UP000261704"/>
    </source>
</evidence>
<gene>
    <name evidence="3" type="ORF">BAR1_13540</name>
</gene>
<dbReference type="InterPro" id="IPR042047">
    <property type="entry name" value="SleB_dom1"/>
</dbReference>
<keyword evidence="4" id="KW-1185">Reference proteome</keyword>
<evidence type="ECO:0000259" key="2">
    <source>
        <dbReference type="Pfam" id="PF07486"/>
    </source>
</evidence>
<name>A0A347UJ29_9RHOB</name>
<dbReference type="AlphaFoldDB" id="A0A347UJ29"/>
<dbReference type="KEGG" id="pamo:BAR1_13540"/>
<dbReference type="Proteomes" id="UP000261704">
    <property type="component" value="Chromosome"/>
</dbReference>
<dbReference type="Pfam" id="PF07486">
    <property type="entry name" value="Hydrolase_2"/>
    <property type="match status" value="1"/>
</dbReference>
<dbReference type="InterPro" id="IPR011105">
    <property type="entry name" value="Cell_wall_hydrolase_SleB"/>
</dbReference>
<keyword evidence="3" id="KW-0378">Hydrolase</keyword>
<evidence type="ECO:0000313" key="3">
    <source>
        <dbReference type="EMBL" id="AXX98857.1"/>
    </source>
</evidence>
<organism evidence="3 4">
    <name type="scientific">Profundibacter amoris</name>
    <dbReference type="NCBI Taxonomy" id="2171755"/>
    <lineage>
        <taxon>Bacteria</taxon>
        <taxon>Pseudomonadati</taxon>
        <taxon>Pseudomonadota</taxon>
        <taxon>Alphaproteobacteria</taxon>
        <taxon>Rhodobacterales</taxon>
        <taxon>Paracoccaceae</taxon>
        <taxon>Profundibacter</taxon>
    </lineage>
</organism>
<proteinExistence type="predicted"/>
<dbReference type="Gene3D" id="1.10.10.2520">
    <property type="entry name" value="Cell wall hydrolase SleB, domain 1"/>
    <property type="match status" value="1"/>
</dbReference>
<feature type="chain" id="PRO_5016741509" evidence="1">
    <location>
        <begin position="29"/>
        <end position="236"/>
    </location>
</feature>
<feature type="domain" description="Cell wall hydrolase SleB" evidence="2">
    <location>
        <begin position="126"/>
        <end position="235"/>
    </location>
</feature>